<accession>A0AA41X7C7</accession>
<organism evidence="2 3">
    <name type="scientific">Ectobacillus ponti</name>
    <dbReference type="NCBI Taxonomy" id="2961894"/>
    <lineage>
        <taxon>Bacteria</taxon>
        <taxon>Bacillati</taxon>
        <taxon>Bacillota</taxon>
        <taxon>Bacilli</taxon>
        <taxon>Bacillales</taxon>
        <taxon>Bacillaceae</taxon>
        <taxon>Ectobacillus</taxon>
    </lineage>
</organism>
<keyword evidence="3" id="KW-1185">Reference proteome</keyword>
<evidence type="ECO:0000313" key="3">
    <source>
        <dbReference type="Proteomes" id="UP001156102"/>
    </source>
</evidence>
<comment type="similarity">
    <text evidence="1">Belongs to the asp23 family.</text>
</comment>
<dbReference type="InterPro" id="IPR005531">
    <property type="entry name" value="Asp23"/>
</dbReference>
<gene>
    <name evidence="2" type="ORF">NK662_17265</name>
</gene>
<sequence length="94" mass="10814">MERTLVELVHVIMEEKQSQFQMVPDRMRRRKGSVTVVQNGQGLSIDLRIALRKQISILQACQELQEYVKQQMEDLTGLPVQMINIQVAGMCAEK</sequence>
<reference evidence="2" key="1">
    <citation type="submission" date="2022-07" db="EMBL/GenBank/DDBJ databases">
        <authorList>
            <person name="Li W.-J."/>
            <person name="Deng Q.-Q."/>
        </authorList>
    </citation>
    <scope>NUCLEOTIDE SEQUENCE</scope>
    <source>
        <strain evidence="2">SYSU M60031</strain>
    </source>
</reference>
<protein>
    <submittedName>
        <fullName evidence="2">Asp23/Gls24 family envelope stress response protein</fullName>
    </submittedName>
</protein>
<proteinExistence type="inferred from homology"/>
<evidence type="ECO:0000256" key="1">
    <source>
        <dbReference type="ARBA" id="ARBA00005721"/>
    </source>
</evidence>
<evidence type="ECO:0000313" key="2">
    <source>
        <dbReference type="EMBL" id="MCP8970274.1"/>
    </source>
</evidence>
<name>A0AA41X7C7_9BACI</name>
<dbReference type="Pfam" id="PF03780">
    <property type="entry name" value="Asp23"/>
    <property type="match status" value="1"/>
</dbReference>
<comment type="caution">
    <text evidence="2">The sequence shown here is derived from an EMBL/GenBank/DDBJ whole genome shotgun (WGS) entry which is preliminary data.</text>
</comment>
<dbReference type="Proteomes" id="UP001156102">
    <property type="component" value="Unassembled WGS sequence"/>
</dbReference>
<dbReference type="AlphaFoldDB" id="A0AA41X7C7"/>
<dbReference type="EMBL" id="JANCLT010000010">
    <property type="protein sequence ID" value="MCP8970274.1"/>
    <property type="molecule type" value="Genomic_DNA"/>
</dbReference>
<dbReference type="RefSeq" id="WP_254760190.1">
    <property type="nucleotide sequence ID" value="NZ_JANCLT010000010.1"/>
</dbReference>